<keyword evidence="3" id="KW-1185">Reference proteome</keyword>
<dbReference type="AlphaFoldDB" id="A0A502FSM1"/>
<proteinExistence type="predicted"/>
<accession>A0A502FSM1</accession>
<reference evidence="2 3" key="1">
    <citation type="journal article" date="2019" name="Environ. Microbiol.">
        <title>Species interactions and distinct microbial communities in high Arctic permafrost affected cryosols are associated with the CH4 and CO2 gas fluxes.</title>
        <authorList>
            <person name="Altshuler I."/>
            <person name="Hamel J."/>
            <person name="Turney S."/>
            <person name="Magnuson E."/>
            <person name="Levesque R."/>
            <person name="Greer C."/>
            <person name="Whyte L.G."/>
        </authorList>
    </citation>
    <scope>NUCLEOTIDE SEQUENCE [LARGE SCALE GENOMIC DNA]</scope>
    <source>
        <strain evidence="2 3">E6.1</strain>
    </source>
</reference>
<feature type="compositionally biased region" description="Pro residues" evidence="1">
    <location>
        <begin position="23"/>
        <end position="51"/>
    </location>
</feature>
<feature type="region of interest" description="Disordered" evidence="1">
    <location>
        <begin position="11"/>
        <end position="192"/>
    </location>
</feature>
<name>A0A502FSM1_9SPHN</name>
<evidence type="ECO:0000313" key="2">
    <source>
        <dbReference type="EMBL" id="TPG52003.1"/>
    </source>
</evidence>
<evidence type="ECO:0000256" key="1">
    <source>
        <dbReference type="SAM" id="MobiDB-lite"/>
    </source>
</evidence>
<evidence type="ECO:0000313" key="3">
    <source>
        <dbReference type="Proteomes" id="UP000319931"/>
    </source>
</evidence>
<gene>
    <name evidence="2" type="ORF">EAH76_14830</name>
</gene>
<dbReference type="Proteomes" id="UP000319931">
    <property type="component" value="Unassembled WGS sequence"/>
</dbReference>
<organism evidence="2 3">
    <name type="scientific">Sphingomonas glacialis</name>
    <dbReference type="NCBI Taxonomy" id="658225"/>
    <lineage>
        <taxon>Bacteria</taxon>
        <taxon>Pseudomonadati</taxon>
        <taxon>Pseudomonadota</taxon>
        <taxon>Alphaproteobacteria</taxon>
        <taxon>Sphingomonadales</taxon>
        <taxon>Sphingomonadaceae</taxon>
        <taxon>Sphingomonas</taxon>
    </lineage>
</organism>
<sequence length="192" mass="19927">MAYRSDFCAATWCGSSPGTSLSMPPPPGSPPPPIPPPPPLPPPPPPPPPLRPASSLLVPPLPPPDEVGRVGPCIAMVRSPGIGSRSSASRTNARSDTTSSCVWTGWPATSSRTALSASRTCSSVPSRMMSDSAASTASRMRRVRSDRAAPSALRSNAAIGSSATPPCSRRRTSRRWAGSTVRSPVNDPPRTL</sequence>
<comment type="caution">
    <text evidence="2">The sequence shown here is derived from an EMBL/GenBank/DDBJ whole genome shotgun (WGS) entry which is preliminary data.</text>
</comment>
<dbReference type="EMBL" id="RCZC01000004">
    <property type="protein sequence ID" value="TPG52003.1"/>
    <property type="molecule type" value="Genomic_DNA"/>
</dbReference>
<feature type="compositionally biased region" description="Low complexity" evidence="1">
    <location>
        <begin position="84"/>
        <end position="100"/>
    </location>
</feature>
<protein>
    <submittedName>
        <fullName evidence="2">Uncharacterized protein</fullName>
    </submittedName>
</protein>
<feature type="compositionally biased region" description="Low complexity" evidence="1">
    <location>
        <begin position="108"/>
        <end position="123"/>
    </location>
</feature>